<proteinExistence type="predicted"/>
<reference evidence="2" key="1">
    <citation type="submission" date="2023-01" db="EMBL/GenBank/DDBJ databases">
        <title>Genome assembly of the deep-sea coral Lophelia pertusa.</title>
        <authorList>
            <person name="Herrera S."/>
            <person name="Cordes E."/>
        </authorList>
    </citation>
    <scope>NUCLEOTIDE SEQUENCE</scope>
    <source>
        <strain evidence="2">USNM1676648</strain>
        <tissue evidence="2">Polyp</tissue>
    </source>
</reference>
<keyword evidence="1" id="KW-0175">Coiled coil</keyword>
<name>A0A9W9YXT4_9CNID</name>
<gene>
    <name evidence="2" type="ORF">OS493_036981</name>
</gene>
<protein>
    <submittedName>
        <fullName evidence="2">Uncharacterized protein</fullName>
    </submittedName>
</protein>
<organism evidence="2 3">
    <name type="scientific">Desmophyllum pertusum</name>
    <dbReference type="NCBI Taxonomy" id="174260"/>
    <lineage>
        <taxon>Eukaryota</taxon>
        <taxon>Metazoa</taxon>
        <taxon>Cnidaria</taxon>
        <taxon>Anthozoa</taxon>
        <taxon>Hexacorallia</taxon>
        <taxon>Scleractinia</taxon>
        <taxon>Caryophylliina</taxon>
        <taxon>Caryophylliidae</taxon>
        <taxon>Desmophyllum</taxon>
    </lineage>
</organism>
<accession>A0A9W9YXT4</accession>
<evidence type="ECO:0000313" key="2">
    <source>
        <dbReference type="EMBL" id="KAJ7369699.1"/>
    </source>
</evidence>
<comment type="caution">
    <text evidence="2">The sequence shown here is derived from an EMBL/GenBank/DDBJ whole genome shotgun (WGS) entry which is preliminary data.</text>
</comment>
<feature type="coiled-coil region" evidence="1">
    <location>
        <begin position="185"/>
        <end position="212"/>
    </location>
</feature>
<dbReference type="AlphaFoldDB" id="A0A9W9YXT4"/>
<sequence length="261" mass="31008">MLVLTGNNRNLTYKFSFKEFWHSLTSQSEQELAKRKAESMVIQQIAKAAEQVCENELNRCKWQSEFNMKSNQQKQWLTRPATKRKKADDENFEDFDKLRKCGDESQSSIDGTTSEEYKMPTSMKQLEQRYTDACANINDTRDYIKTQLFQEVTCYVLSTHKQKRRQLRVHKTKPCLIESLPAADLDKYEAILKKLEEVLNQCERAIRSERSRRQFALQIEARCNEEKQKGERMRVHKEERRQKRLILMMSPPFQRGKLNQP</sequence>
<dbReference type="Proteomes" id="UP001163046">
    <property type="component" value="Unassembled WGS sequence"/>
</dbReference>
<evidence type="ECO:0000256" key="1">
    <source>
        <dbReference type="SAM" id="Coils"/>
    </source>
</evidence>
<evidence type="ECO:0000313" key="3">
    <source>
        <dbReference type="Proteomes" id="UP001163046"/>
    </source>
</evidence>
<keyword evidence="3" id="KW-1185">Reference proteome</keyword>
<dbReference type="EMBL" id="MU826891">
    <property type="protein sequence ID" value="KAJ7369699.1"/>
    <property type="molecule type" value="Genomic_DNA"/>
</dbReference>